<dbReference type="Proteomes" id="UP000147540">
    <property type="component" value="Segment"/>
</dbReference>
<reference evidence="3 4" key="1">
    <citation type="journal article" date="2015" name="Virology">
        <title>The genomic sequence of lymphocryptovirus from cynomolgus macaque.</title>
        <authorList>
            <person name="Kamperschroer C."/>
            <person name="Gosink M.M."/>
            <person name="Kumpf S.W."/>
            <person name="O'Donnell L.M."/>
            <person name="Tartaro K.R."/>
        </authorList>
    </citation>
    <scope>NUCLEOTIDE SEQUENCE [LARGE SCALE GENOMIC DNA]</scope>
    <source>
        <strain evidence="3">Pfe-lcl-E3</strain>
    </source>
</reference>
<keyword evidence="2" id="KW-0472">Membrane</keyword>
<gene>
    <name evidence="3" type="primary">BDLF2</name>
</gene>
<dbReference type="GeneID" id="65099683"/>
<evidence type="ECO:0000256" key="2">
    <source>
        <dbReference type="SAM" id="Phobius"/>
    </source>
</evidence>
<keyword evidence="4" id="KW-1185">Reference proteome</keyword>
<dbReference type="KEGG" id="vg:65099683"/>
<accession>A0A0S0DWW1</accession>
<proteinExistence type="predicted"/>
<evidence type="ECO:0000313" key="3">
    <source>
        <dbReference type="EMBL" id="ALF03257.1"/>
    </source>
</evidence>
<dbReference type="InterPro" id="IPR057861">
    <property type="entry name" value="BDLF2/ORF27-like"/>
</dbReference>
<dbReference type="EMBL" id="KP676001">
    <property type="protein sequence ID" value="ALF03257.1"/>
    <property type="molecule type" value="Genomic_DNA"/>
</dbReference>
<evidence type="ECO:0000313" key="4">
    <source>
        <dbReference type="Proteomes" id="UP000147540"/>
    </source>
</evidence>
<organism evidence="3 4">
    <name type="scientific">macacine gammaherpesvirus 10</name>
    <dbReference type="NCBI Taxonomy" id="2560569"/>
    <lineage>
        <taxon>Viruses</taxon>
        <taxon>Duplodnaviria</taxon>
        <taxon>Heunggongvirae</taxon>
        <taxon>Peploviricota</taxon>
        <taxon>Herviviricetes</taxon>
        <taxon>Herpesvirales</taxon>
        <taxon>Orthoherpesviridae</taxon>
        <taxon>Gammaherpesvirinae</taxon>
        <taxon>Lymphocryptovirus</taxon>
        <taxon>Lymphocryptovirus macacinegamma10</taxon>
    </lineage>
</organism>
<protein>
    <submittedName>
        <fullName evidence="3">BDLF2</fullName>
    </submittedName>
</protein>
<feature type="transmembrane region" description="Helical" evidence="2">
    <location>
        <begin position="167"/>
        <end position="191"/>
    </location>
</feature>
<feature type="region of interest" description="Disordered" evidence="1">
    <location>
        <begin position="66"/>
        <end position="112"/>
    </location>
</feature>
<keyword evidence="2" id="KW-0812">Transmembrane</keyword>
<name>A0A0S0DWW1_9GAMA</name>
<evidence type="ECO:0000256" key="1">
    <source>
        <dbReference type="SAM" id="MobiDB-lite"/>
    </source>
</evidence>
<sequence>MAEEEVAVERGIVSHTITREEDGVVHERRVLASGERVEVFYKSPTPQPRTGRATTFQDFTVPAAAAVPGPEAEPGPEPPLIDHQCNGGETPSSAGVGVGETGDPAAPEGQCGAPTSADFLSLSSLTGRMAAMAPSWMKSEVTSGGKMKFKEDVCDGDAETLTEPPRWFMLSFVFIYYLGYLTLLGLLSFGFNPLFLPTFVPVGAKVLQEKGHKFGVPLSYGCPANPFCEVYTLIPAVVIKGVTYFPNNTDSLGGHGRFEAAALHVAALFEAGCSNLQAETNRKRKFNITGADSRVGRRLVQDMQKALAGAAMVLHHHCHYETYYLFDRMSPDFGAIPKPSFRDVLSGGGSTGTNCTGALAPAGEVKMQLRDTKRTQPKQCRIDRLSDRSFPAYLEEVMYVLVQ</sequence>
<dbReference type="Pfam" id="PF25730">
    <property type="entry name" value="Herpes_BDLF2"/>
    <property type="match status" value="1"/>
</dbReference>
<keyword evidence="2" id="KW-1133">Transmembrane helix</keyword>
<dbReference type="RefSeq" id="YP_010084686.1">
    <property type="nucleotide sequence ID" value="NC_055142.1"/>
</dbReference>